<gene>
    <name evidence="1" type="ORF">F3F73_03155</name>
</gene>
<accession>A0A7J4XNA3</accession>
<name>A0A7J4XNA3_9BACE</name>
<protein>
    <submittedName>
        <fullName evidence="1">Uncharacterized protein</fullName>
    </submittedName>
</protein>
<evidence type="ECO:0000313" key="1">
    <source>
        <dbReference type="EMBL" id="KAA3769433.1"/>
    </source>
</evidence>
<dbReference type="AlphaFoldDB" id="A0A7J4XNA3"/>
<dbReference type="Proteomes" id="UP000422221">
    <property type="component" value="Unassembled WGS sequence"/>
</dbReference>
<proteinExistence type="predicted"/>
<dbReference type="EMBL" id="VWMK01000002">
    <property type="protein sequence ID" value="KAA3769433.1"/>
    <property type="molecule type" value="Genomic_DNA"/>
</dbReference>
<comment type="caution">
    <text evidence="1">The sequence shown here is derived from an EMBL/GenBank/DDBJ whole genome shotgun (WGS) entry which is preliminary data.</text>
</comment>
<organism evidence="1 2">
    <name type="scientific">Bacteroides salyersiae</name>
    <dbReference type="NCBI Taxonomy" id="291644"/>
    <lineage>
        <taxon>Bacteria</taxon>
        <taxon>Pseudomonadati</taxon>
        <taxon>Bacteroidota</taxon>
        <taxon>Bacteroidia</taxon>
        <taxon>Bacteroidales</taxon>
        <taxon>Bacteroidaceae</taxon>
        <taxon>Bacteroides</taxon>
    </lineage>
</organism>
<evidence type="ECO:0000313" key="2">
    <source>
        <dbReference type="Proteomes" id="UP000422221"/>
    </source>
</evidence>
<dbReference type="RefSeq" id="WP_130058619.1">
    <property type="nucleotide sequence ID" value="NZ_JADNPJ010000002.1"/>
</dbReference>
<reference evidence="1 2" key="1">
    <citation type="journal article" date="2019" name="Nat. Med.">
        <title>A library of human gut bacterial isolates paired with longitudinal multiomics data enables mechanistic microbiome research.</title>
        <authorList>
            <person name="Poyet M."/>
            <person name="Groussin M."/>
            <person name="Gibbons S.M."/>
            <person name="Avila-Pacheco J."/>
            <person name="Jiang X."/>
            <person name="Kearney S.M."/>
            <person name="Perrotta A.R."/>
            <person name="Berdy B."/>
            <person name="Zhao S."/>
            <person name="Lieberman T.D."/>
            <person name="Swanson P.K."/>
            <person name="Smith M."/>
            <person name="Roesemann S."/>
            <person name="Alexander J.E."/>
            <person name="Rich S.A."/>
            <person name="Livny J."/>
            <person name="Vlamakis H."/>
            <person name="Clish C."/>
            <person name="Bullock K."/>
            <person name="Deik A."/>
            <person name="Scott J."/>
            <person name="Pierce K.A."/>
            <person name="Xavier R.J."/>
            <person name="Alm E.J."/>
        </authorList>
    </citation>
    <scope>NUCLEOTIDE SEQUENCE [LARGE SCALE GENOMIC DNA]</scope>
    <source>
        <strain evidence="1 2">BIOML-A10</strain>
    </source>
</reference>
<sequence>MKSIYSTFSGLFKDGKPIDFLATWKKALDKASEREVALFQKTYSDEWFDWEAPQLSLRAEGIMGKYHLRVMATLIGDESPTPLRRSDGFDIWNEEIPRVGHKFFMKASTYRKLLEVYKSPFLKDGQKVKQIEKTLRNDLENAYLGCKDTADFMILNAISNFGICRFKPEINNPGGREFEIDYLMEEANKLVSALLWNEANSKAGKLDIILTLTMIVTMFKNMGIYFEEMLLAPELIAFIRRDINIRESAYGKDKSAKVVSVADLNTLFTDNGLPKVREITRLVAIEKDGDRQALDPWNHNVIVFKPAGKMGFIQPAIEDNELFEEDNVDYMDAGNGIRIAKWRTGESTGQKAGEYTQGSARLIPVINEINALVCFQVRGFEELKTIEEGVTFFKKETYDSKKASEASATGVNVG</sequence>